<dbReference type="InterPro" id="IPR010769">
    <property type="entry name" value="rRNA_MeTrfase_GmN_bac"/>
</dbReference>
<dbReference type="SUPFAM" id="SSF53335">
    <property type="entry name" value="S-adenosyl-L-methionine-dependent methyltransferases"/>
    <property type="match status" value="1"/>
</dbReference>
<organism evidence="11">
    <name type="scientific">hydrothermal vent metagenome</name>
    <dbReference type="NCBI Taxonomy" id="652676"/>
    <lineage>
        <taxon>unclassified sequences</taxon>
        <taxon>metagenomes</taxon>
        <taxon>ecological metagenomes</taxon>
    </lineage>
</organism>
<comment type="similarity">
    <text evidence="2">Belongs to the methyltransferase superfamily. Aminoglycoside resistance family.</text>
</comment>
<dbReference type="Gene3D" id="3.40.50.150">
    <property type="entry name" value="Vaccinia Virus protein VP39"/>
    <property type="match status" value="1"/>
</dbReference>
<dbReference type="EMBL" id="UOEU01000912">
    <property type="protein sequence ID" value="VAW42345.1"/>
    <property type="molecule type" value="Genomic_DNA"/>
</dbReference>
<keyword evidence="8" id="KW-0949">S-adenosyl-L-methionine</keyword>
<sequence>MAKDHSQLDLLVKQILASSKYQQIAPDLVRRIGAQELNKRPSLKTAIKSTKNKLHQVGGAYRRTQLDYEKGVARLRETSAFPQAFRATCQTLMKTHASTRERLPILNDFYQTVLADLPAIDTVLDVACGLNPLAWPWLPLAPTVQYTAVDIYADMLHFIQQFFAIAGVNGRIQQRDVIGNPPTEQTDLILLLKTLPCLEQVDKTAVSHLLNALNGRYLLISYPTQSLSGRSKGMVDYYTQQFEQLANGRSWQIKRFEFATELAFLVKT</sequence>
<keyword evidence="5" id="KW-0698">rRNA processing</keyword>
<evidence type="ECO:0000256" key="3">
    <source>
        <dbReference type="ARBA" id="ARBA00012300"/>
    </source>
</evidence>
<evidence type="ECO:0000256" key="5">
    <source>
        <dbReference type="ARBA" id="ARBA00022552"/>
    </source>
</evidence>
<gene>
    <name evidence="11" type="ORF">MNBD_CHLOROFLEXI01-3678</name>
</gene>
<evidence type="ECO:0000256" key="4">
    <source>
        <dbReference type="ARBA" id="ARBA00015154"/>
    </source>
</evidence>
<evidence type="ECO:0000256" key="10">
    <source>
        <dbReference type="ARBA" id="ARBA00033062"/>
    </source>
</evidence>
<name>A0A3B0VFN0_9ZZZZ</name>
<dbReference type="GO" id="GO:0046677">
    <property type="term" value="P:response to antibiotic"/>
    <property type="evidence" value="ECO:0007669"/>
    <property type="project" value="UniProtKB-KW"/>
</dbReference>
<dbReference type="InterPro" id="IPR029063">
    <property type="entry name" value="SAM-dependent_MTases_sf"/>
</dbReference>
<evidence type="ECO:0000256" key="8">
    <source>
        <dbReference type="ARBA" id="ARBA00022691"/>
    </source>
</evidence>
<reference evidence="11" key="1">
    <citation type="submission" date="2018-06" db="EMBL/GenBank/DDBJ databases">
        <authorList>
            <person name="Zhirakovskaya E."/>
        </authorList>
    </citation>
    <scope>NUCLEOTIDE SEQUENCE</scope>
</reference>
<dbReference type="GO" id="GO:0008649">
    <property type="term" value="F:rRNA methyltransferase activity"/>
    <property type="evidence" value="ECO:0007669"/>
    <property type="project" value="InterPro"/>
</dbReference>
<dbReference type="InterPro" id="IPR025981">
    <property type="entry name" value="rRNA_MeTrfase"/>
</dbReference>
<protein>
    <recommendedName>
        <fullName evidence="4">16S rRNA (guanine(1405)-N(7))-methyltransferase</fullName>
        <ecNumber evidence="3">2.1.1.179</ecNumber>
    </recommendedName>
    <alternativeName>
        <fullName evidence="10">16S rRNA m7G1405 methyltransferase</fullName>
    </alternativeName>
</protein>
<accession>A0A3B0VFN0</accession>
<dbReference type="Gene3D" id="1.10.8.10">
    <property type="entry name" value="DNA helicase RuvA subunit, C-terminal domain"/>
    <property type="match status" value="1"/>
</dbReference>
<keyword evidence="9" id="KW-0046">Antibiotic resistance</keyword>
<evidence type="ECO:0000256" key="1">
    <source>
        <dbReference type="ARBA" id="ARBA00001643"/>
    </source>
</evidence>
<dbReference type="AlphaFoldDB" id="A0A3B0VFN0"/>
<dbReference type="PIRSF" id="PIRSF015852">
    <property type="entry name" value="RRNA_mtase_Grm"/>
    <property type="match status" value="1"/>
</dbReference>
<keyword evidence="6" id="KW-0489">Methyltransferase</keyword>
<evidence type="ECO:0000256" key="7">
    <source>
        <dbReference type="ARBA" id="ARBA00022679"/>
    </source>
</evidence>
<evidence type="ECO:0000256" key="2">
    <source>
        <dbReference type="ARBA" id="ARBA00005487"/>
    </source>
</evidence>
<dbReference type="Pfam" id="PF07091">
    <property type="entry name" value="FmrO"/>
    <property type="match status" value="1"/>
</dbReference>
<evidence type="ECO:0000256" key="9">
    <source>
        <dbReference type="ARBA" id="ARBA00023251"/>
    </source>
</evidence>
<comment type="catalytic activity">
    <reaction evidence="1">
        <text>guanosine(1405) in 16S rRNA + S-adenosyl-L-methionine = N(7)-methylguanosine(1405) in 16S rRNA + S-adenosyl-L-homocysteine</text>
        <dbReference type="Rhea" id="RHEA:42772"/>
        <dbReference type="Rhea" id="RHEA-COMP:10225"/>
        <dbReference type="Rhea" id="RHEA-COMP:10226"/>
        <dbReference type="ChEBI" id="CHEBI:57856"/>
        <dbReference type="ChEBI" id="CHEBI:59789"/>
        <dbReference type="ChEBI" id="CHEBI:74269"/>
        <dbReference type="ChEBI" id="CHEBI:74480"/>
        <dbReference type="EC" id="2.1.1.179"/>
    </reaction>
</comment>
<proteinExistence type="inferred from homology"/>
<evidence type="ECO:0000313" key="11">
    <source>
        <dbReference type="EMBL" id="VAW42345.1"/>
    </source>
</evidence>
<evidence type="ECO:0000256" key="6">
    <source>
        <dbReference type="ARBA" id="ARBA00022603"/>
    </source>
</evidence>
<dbReference type="EC" id="2.1.1.179" evidence="3"/>
<keyword evidence="7" id="KW-0808">Transferase</keyword>